<dbReference type="GO" id="GO:0005975">
    <property type="term" value="P:carbohydrate metabolic process"/>
    <property type="evidence" value="ECO:0007669"/>
    <property type="project" value="InterPro"/>
</dbReference>
<dbReference type="GO" id="GO:1990966">
    <property type="term" value="P:ATP generation from poly-ADP-D-ribose"/>
    <property type="evidence" value="ECO:0007669"/>
    <property type="project" value="TreeGrafter"/>
</dbReference>
<organism evidence="1">
    <name type="scientific">viral metagenome</name>
    <dbReference type="NCBI Taxonomy" id="1070528"/>
    <lineage>
        <taxon>unclassified sequences</taxon>
        <taxon>metagenomes</taxon>
        <taxon>organismal metagenomes</taxon>
    </lineage>
</organism>
<dbReference type="GO" id="GO:0009225">
    <property type="term" value="P:nucleotide-sugar metabolic process"/>
    <property type="evidence" value="ECO:0007669"/>
    <property type="project" value="TreeGrafter"/>
</dbReference>
<sequence>MPCKYGIRCSNPMTCKYWHIDLAPAELCPDGKKCRVRSCRKSHDNQYPFCNWPKCNMSTCNFTHPCKYGIKCTSINTCAYDHPLIENMSAIGKSKLLHAASNSAAVNDLRYFDIGVLSFEDLCMNAMDWIYILRMYVNFNNFDWQTTETSFEWAAGEVFQNFANECLGGGTLRLGNVQEEIMMRSLGLLQYLYRGCQNDKMHILSSNLKDNPLLIDTYVVAKDKSMKEHYGNDGLIYAAKNRNLFEPTNPFRVKIMCIAMTHLPKKDGSSYNREMLQVSLESLIKAHMITLIANELDNNIMTNVIHVGNIGCGVFNHNYNVIYVLQKVAVSIAMIMVAPKKNVSVTYHTYDASTMTGIKANAMPVIEYFAANNFDVEGILEKILEFQSIKPEIWGQKL</sequence>
<dbReference type="Gene3D" id="3.40.220.10">
    <property type="entry name" value="Leucine Aminopeptidase, subunit E, domain 1"/>
    <property type="match status" value="1"/>
</dbReference>
<dbReference type="GO" id="GO:0005737">
    <property type="term" value="C:cytoplasm"/>
    <property type="evidence" value="ECO:0007669"/>
    <property type="project" value="TreeGrafter"/>
</dbReference>
<dbReference type="Gene3D" id="4.10.1000.40">
    <property type="match status" value="1"/>
</dbReference>
<dbReference type="GO" id="GO:0004649">
    <property type="term" value="F:poly(ADP-ribose) glycohydrolase activity"/>
    <property type="evidence" value="ECO:0007669"/>
    <property type="project" value="InterPro"/>
</dbReference>
<dbReference type="InterPro" id="IPR043472">
    <property type="entry name" value="Macro_dom-like"/>
</dbReference>
<dbReference type="InterPro" id="IPR007724">
    <property type="entry name" value="Poly_GlycHdrlase"/>
</dbReference>
<dbReference type="PANTHER" id="PTHR12837:SF0">
    <property type="entry name" value="POLY(ADP-RIBOSE) GLYCOHYDROLASE"/>
    <property type="match status" value="1"/>
</dbReference>
<dbReference type="GO" id="GO:0005634">
    <property type="term" value="C:nucleus"/>
    <property type="evidence" value="ECO:0007669"/>
    <property type="project" value="TreeGrafter"/>
</dbReference>
<accession>A0A6C0CAW3</accession>
<proteinExistence type="predicted"/>
<dbReference type="AlphaFoldDB" id="A0A6C0CAW3"/>
<name>A0A6C0CAW3_9ZZZZ</name>
<dbReference type="PANTHER" id="PTHR12837">
    <property type="entry name" value="POLY ADP-RIBOSE GLYCOHYDROLASE"/>
    <property type="match status" value="1"/>
</dbReference>
<reference evidence="1" key="1">
    <citation type="journal article" date="2020" name="Nature">
        <title>Giant virus diversity and host interactions through global metagenomics.</title>
        <authorList>
            <person name="Schulz F."/>
            <person name="Roux S."/>
            <person name="Paez-Espino D."/>
            <person name="Jungbluth S."/>
            <person name="Walsh D.A."/>
            <person name="Denef V.J."/>
            <person name="McMahon K.D."/>
            <person name="Konstantinidis K.T."/>
            <person name="Eloe-Fadrosh E.A."/>
            <person name="Kyrpides N.C."/>
            <person name="Woyke T."/>
        </authorList>
    </citation>
    <scope>NUCLEOTIDE SEQUENCE</scope>
    <source>
        <strain evidence="1">GVMAG-M-3300020192-26</strain>
    </source>
</reference>
<protein>
    <recommendedName>
        <fullName evidence="2">C3H1-type domain-containing protein</fullName>
    </recommendedName>
</protein>
<dbReference type="EMBL" id="MN739374">
    <property type="protein sequence ID" value="QHT01483.1"/>
    <property type="molecule type" value="Genomic_DNA"/>
</dbReference>
<dbReference type="GO" id="GO:0006282">
    <property type="term" value="P:regulation of DNA repair"/>
    <property type="evidence" value="ECO:0007669"/>
    <property type="project" value="InterPro"/>
</dbReference>
<evidence type="ECO:0000313" key="1">
    <source>
        <dbReference type="EMBL" id="QHT01483.1"/>
    </source>
</evidence>
<evidence type="ECO:0008006" key="2">
    <source>
        <dbReference type="Google" id="ProtNLM"/>
    </source>
</evidence>